<accession>A0ABU9AUY2</accession>
<protein>
    <recommendedName>
        <fullName evidence="3">DUF3396 domain-containing protein</fullName>
    </recommendedName>
</protein>
<keyword evidence="2" id="KW-1185">Reference proteome</keyword>
<evidence type="ECO:0000313" key="1">
    <source>
        <dbReference type="EMBL" id="MEK7950956.1"/>
    </source>
</evidence>
<reference evidence="1 2" key="1">
    <citation type="submission" date="2024-04" db="EMBL/GenBank/DDBJ databases">
        <title>Luteolibacter sp. isolated from soil.</title>
        <authorList>
            <person name="An J."/>
        </authorList>
    </citation>
    <scope>NUCLEOTIDE SEQUENCE [LARGE SCALE GENOMIC DNA]</scope>
    <source>
        <strain evidence="1 2">Y139</strain>
    </source>
</reference>
<evidence type="ECO:0008006" key="3">
    <source>
        <dbReference type="Google" id="ProtNLM"/>
    </source>
</evidence>
<comment type="caution">
    <text evidence="1">The sequence shown here is derived from an EMBL/GenBank/DDBJ whole genome shotgun (WGS) entry which is preliminary data.</text>
</comment>
<dbReference type="Proteomes" id="UP001371305">
    <property type="component" value="Unassembled WGS sequence"/>
</dbReference>
<name>A0ABU9AUY2_9BACT</name>
<sequence>MGLDTYFELTGADGERRPGLWRKNHHAILWLACFRVSDIVFKTADHRSHIGTVRCDIGTARTQFEHGLALLRQTFPETDFDIGEKPHPHGESRIPGVVAFRELLAGMPAGHAELPTDIMWTDFTGSHFDKFLTHALLGFSNPACKMFYDASDVKLGLSLRPEVTVPGVMTWGDVIRALTMGNVGIVLRQPGEDSRVHPPASLFTEYEYAIERWPLAGV</sequence>
<dbReference type="EMBL" id="JBBUKT010000003">
    <property type="protein sequence ID" value="MEK7950956.1"/>
    <property type="molecule type" value="Genomic_DNA"/>
</dbReference>
<gene>
    <name evidence="1" type="ORF">WKV53_10635</name>
</gene>
<proteinExistence type="predicted"/>
<evidence type="ECO:0000313" key="2">
    <source>
        <dbReference type="Proteomes" id="UP001371305"/>
    </source>
</evidence>
<dbReference type="RefSeq" id="WP_341404558.1">
    <property type="nucleotide sequence ID" value="NZ_JBBUKT010000003.1"/>
</dbReference>
<organism evidence="1 2">
    <name type="scientific">Luteolibacter soli</name>
    <dbReference type="NCBI Taxonomy" id="3135280"/>
    <lineage>
        <taxon>Bacteria</taxon>
        <taxon>Pseudomonadati</taxon>
        <taxon>Verrucomicrobiota</taxon>
        <taxon>Verrucomicrobiia</taxon>
        <taxon>Verrucomicrobiales</taxon>
        <taxon>Verrucomicrobiaceae</taxon>
        <taxon>Luteolibacter</taxon>
    </lineage>
</organism>